<dbReference type="Gene3D" id="3.40.30.10">
    <property type="entry name" value="Glutaredoxin"/>
    <property type="match status" value="1"/>
</dbReference>
<evidence type="ECO:0000259" key="1">
    <source>
        <dbReference type="PROSITE" id="PS51352"/>
    </source>
</evidence>
<protein>
    <recommendedName>
        <fullName evidence="1">Thioredoxin domain-containing protein</fullName>
    </recommendedName>
</protein>
<dbReference type="InterPro" id="IPR036249">
    <property type="entry name" value="Thioredoxin-like_sf"/>
</dbReference>
<dbReference type="PANTHER" id="PTHR10438:SF468">
    <property type="entry name" value="THIOREDOXIN-1-RELATED"/>
    <property type="match status" value="1"/>
</dbReference>
<dbReference type="InterPro" id="IPR013766">
    <property type="entry name" value="Thioredoxin_domain"/>
</dbReference>
<dbReference type="EMBL" id="MN740541">
    <property type="protein sequence ID" value="QHU32773.1"/>
    <property type="molecule type" value="Genomic_DNA"/>
</dbReference>
<evidence type="ECO:0000313" key="2">
    <source>
        <dbReference type="EMBL" id="QHU32773.1"/>
    </source>
</evidence>
<dbReference type="Pfam" id="PF00085">
    <property type="entry name" value="Thioredoxin"/>
    <property type="match status" value="1"/>
</dbReference>
<dbReference type="CDD" id="cd02947">
    <property type="entry name" value="TRX_family"/>
    <property type="match status" value="1"/>
</dbReference>
<name>A0A6C0LQR8_9ZZZZ</name>
<dbReference type="InterPro" id="IPR050620">
    <property type="entry name" value="Thioredoxin_H-type-like"/>
</dbReference>
<dbReference type="PANTHER" id="PTHR10438">
    <property type="entry name" value="THIOREDOXIN"/>
    <property type="match status" value="1"/>
</dbReference>
<dbReference type="SUPFAM" id="SSF52833">
    <property type="entry name" value="Thioredoxin-like"/>
    <property type="match status" value="1"/>
</dbReference>
<accession>A0A6C0LQR8</accession>
<feature type="domain" description="Thioredoxin" evidence="1">
    <location>
        <begin position="1"/>
        <end position="119"/>
    </location>
</feature>
<reference evidence="2" key="1">
    <citation type="journal article" date="2020" name="Nature">
        <title>Giant virus diversity and host interactions through global metagenomics.</title>
        <authorList>
            <person name="Schulz F."/>
            <person name="Roux S."/>
            <person name="Paez-Espino D."/>
            <person name="Jungbluth S."/>
            <person name="Walsh D.A."/>
            <person name="Denef V.J."/>
            <person name="McMahon K.D."/>
            <person name="Konstantinidis K.T."/>
            <person name="Eloe-Fadrosh E.A."/>
            <person name="Kyrpides N.C."/>
            <person name="Woyke T."/>
        </authorList>
    </citation>
    <scope>NUCLEOTIDE SEQUENCE</scope>
    <source>
        <strain evidence="2">GVMAG-M-3300027969-2</strain>
    </source>
</reference>
<dbReference type="PROSITE" id="PS51352">
    <property type="entry name" value="THIOREDOXIN_2"/>
    <property type="match status" value="1"/>
</dbReference>
<sequence length="122" mass="13707">MPALPLLTELRDRAHFAEVLQKNPGLFIVKFGAEWCGPCKKIEGLVHEWFEQTNEKVQCAVIDVDEAFDVYAFLKSKKMVNGIPAILCYEKGNINYVPNDVVIGADPEQVGAFFTRCLSKVM</sequence>
<proteinExistence type="predicted"/>
<dbReference type="AlphaFoldDB" id="A0A6C0LQR8"/>
<organism evidence="2">
    <name type="scientific">viral metagenome</name>
    <dbReference type="NCBI Taxonomy" id="1070528"/>
    <lineage>
        <taxon>unclassified sequences</taxon>
        <taxon>metagenomes</taxon>
        <taxon>organismal metagenomes</taxon>
    </lineage>
</organism>